<sequence>MFRPVGGTPVPCLIEVERDVELQPDSYEATVIERGITVEAMVVEVGEPKRGDVFEAGGMSYTVRKIVENDGQFVKVVVNENHY</sequence>
<dbReference type="Proteomes" id="UP000198870">
    <property type="component" value="Unassembled WGS sequence"/>
</dbReference>
<proteinExistence type="predicted"/>
<protein>
    <submittedName>
        <fullName evidence="1">Uncharacterized protein</fullName>
    </submittedName>
</protein>
<accession>A0A1G5G084</accession>
<dbReference type="EMBL" id="FMUX01000009">
    <property type="protein sequence ID" value="SCY44761.1"/>
    <property type="molecule type" value="Genomic_DNA"/>
</dbReference>
<evidence type="ECO:0000313" key="2">
    <source>
        <dbReference type="Proteomes" id="UP000198870"/>
    </source>
</evidence>
<evidence type="ECO:0000313" key="1">
    <source>
        <dbReference type="EMBL" id="SCY44761.1"/>
    </source>
</evidence>
<organism evidence="1 2">
    <name type="scientific">Desulfoluna spongiiphila</name>
    <dbReference type="NCBI Taxonomy" id="419481"/>
    <lineage>
        <taxon>Bacteria</taxon>
        <taxon>Pseudomonadati</taxon>
        <taxon>Thermodesulfobacteriota</taxon>
        <taxon>Desulfobacteria</taxon>
        <taxon>Desulfobacterales</taxon>
        <taxon>Desulfolunaceae</taxon>
        <taxon>Desulfoluna</taxon>
    </lineage>
</organism>
<dbReference type="STRING" id="419481.SAMN05216233_109113"/>
<dbReference type="AlphaFoldDB" id="A0A1G5G084"/>
<gene>
    <name evidence="1" type="ORF">SAMN05216233_109113</name>
</gene>
<name>A0A1G5G084_9BACT</name>
<keyword evidence="2" id="KW-1185">Reference proteome</keyword>
<reference evidence="1 2" key="1">
    <citation type="submission" date="2016-10" db="EMBL/GenBank/DDBJ databases">
        <authorList>
            <person name="de Groot N.N."/>
        </authorList>
    </citation>
    <scope>NUCLEOTIDE SEQUENCE [LARGE SCALE GENOMIC DNA]</scope>
    <source>
        <strain evidence="1 2">AA1</strain>
    </source>
</reference>